<feature type="transmembrane region" description="Helical" evidence="5">
    <location>
        <begin position="32"/>
        <end position="53"/>
    </location>
</feature>
<gene>
    <name evidence="7" type="primary">SLC35E3</name>
    <name evidence="7" type="ORF">SO694_000011135</name>
</gene>
<proteinExistence type="predicted"/>
<dbReference type="InterPro" id="IPR037185">
    <property type="entry name" value="EmrE-like"/>
</dbReference>
<keyword evidence="2 5" id="KW-0812">Transmembrane</keyword>
<comment type="subcellular location">
    <subcellularLocation>
        <location evidence="1">Membrane</location>
        <topology evidence="1">Multi-pass membrane protein</topology>
    </subcellularLocation>
</comment>
<feature type="transmembrane region" description="Helical" evidence="5">
    <location>
        <begin position="192"/>
        <end position="210"/>
    </location>
</feature>
<evidence type="ECO:0000256" key="3">
    <source>
        <dbReference type="ARBA" id="ARBA00022989"/>
    </source>
</evidence>
<keyword evidence="4 5" id="KW-0472">Membrane</keyword>
<feature type="transmembrane region" description="Helical" evidence="5">
    <location>
        <begin position="94"/>
        <end position="114"/>
    </location>
</feature>
<reference evidence="7 8" key="1">
    <citation type="submission" date="2024-03" db="EMBL/GenBank/DDBJ databases">
        <title>Aureococcus anophagefferens CCMP1851 and Kratosvirus quantuckense: Draft genome of a second virus-susceptible host strain in the model system.</title>
        <authorList>
            <person name="Chase E."/>
            <person name="Truchon A.R."/>
            <person name="Schepens W."/>
            <person name="Wilhelm S.W."/>
        </authorList>
    </citation>
    <scope>NUCLEOTIDE SEQUENCE [LARGE SCALE GENOMIC DNA]</scope>
    <source>
        <strain evidence="7 8">CCMP1851</strain>
    </source>
</reference>
<evidence type="ECO:0000256" key="1">
    <source>
        <dbReference type="ARBA" id="ARBA00004141"/>
    </source>
</evidence>
<keyword evidence="8" id="KW-1185">Reference proteome</keyword>
<evidence type="ECO:0000256" key="2">
    <source>
        <dbReference type="ARBA" id="ARBA00022692"/>
    </source>
</evidence>
<dbReference type="SUPFAM" id="SSF103481">
    <property type="entry name" value="Multidrug resistance efflux transporter EmrE"/>
    <property type="match status" value="2"/>
</dbReference>
<evidence type="ECO:0000256" key="4">
    <source>
        <dbReference type="ARBA" id="ARBA00023136"/>
    </source>
</evidence>
<feature type="transmembrane region" description="Helical" evidence="5">
    <location>
        <begin position="151"/>
        <end position="172"/>
    </location>
</feature>
<dbReference type="PANTHER" id="PTHR11132">
    <property type="entry name" value="SOLUTE CARRIER FAMILY 35"/>
    <property type="match status" value="1"/>
</dbReference>
<evidence type="ECO:0000256" key="5">
    <source>
        <dbReference type="SAM" id="Phobius"/>
    </source>
</evidence>
<keyword evidence="3 5" id="KW-1133">Transmembrane helix</keyword>
<dbReference type="Pfam" id="PF03151">
    <property type="entry name" value="TPT"/>
    <property type="match status" value="1"/>
</dbReference>
<dbReference type="InterPro" id="IPR050186">
    <property type="entry name" value="TPT_transporter"/>
</dbReference>
<dbReference type="Proteomes" id="UP001363151">
    <property type="component" value="Unassembled WGS sequence"/>
</dbReference>
<feature type="domain" description="Sugar phosphate transporter" evidence="6">
    <location>
        <begin position="4"/>
        <end position="300"/>
    </location>
</feature>
<protein>
    <submittedName>
        <fullName evidence="7">Solute carrier family protein</fullName>
    </submittedName>
</protein>
<accession>A0ABR1GCF2</accession>
<dbReference type="InterPro" id="IPR004853">
    <property type="entry name" value="Sugar_P_trans_dom"/>
</dbReference>
<evidence type="ECO:0000259" key="6">
    <source>
        <dbReference type="Pfam" id="PF03151"/>
    </source>
</evidence>
<comment type="caution">
    <text evidence="7">The sequence shown here is derived from an EMBL/GenBank/DDBJ whole genome shotgun (WGS) entry which is preliminary data.</text>
</comment>
<evidence type="ECO:0000313" key="7">
    <source>
        <dbReference type="EMBL" id="KAK7253543.1"/>
    </source>
</evidence>
<dbReference type="EMBL" id="JBBJCI010000035">
    <property type="protein sequence ID" value="KAK7253543.1"/>
    <property type="molecule type" value="Genomic_DNA"/>
</dbReference>
<name>A0ABR1GCF2_AURAN</name>
<organism evidence="7 8">
    <name type="scientific">Aureococcus anophagefferens</name>
    <name type="common">Harmful bloom alga</name>
    <dbReference type="NCBI Taxonomy" id="44056"/>
    <lineage>
        <taxon>Eukaryota</taxon>
        <taxon>Sar</taxon>
        <taxon>Stramenopiles</taxon>
        <taxon>Ochrophyta</taxon>
        <taxon>Pelagophyceae</taxon>
        <taxon>Pelagomonadales</taxon>
        <taxon>Pelagomonadaceae</taxon>
        <taxon>Aureococcus</taxon>
    </lineage>
</organism>
<sequence length="314" mass="32670">MLALAFNLLGWYSCNSFFNVLNKQALNLFPYPWVVAWLQLFAGVALIAPAWLAGLRTAPKVDAHFLGANFLPMGLLHSTGHAAQVFSFGAGSVFMAHVIKALEPIIGTVIGVVFLGSRPSLATNASLAPIVGGVVHAAMKPGATVDLGDLFGPAAKAALTSTVCFAFAKVIAKKLMTKRIKEERGLDARNNYALLTCCSCACLVGPSLYLEGAAARAAFDAPGLDRTLVLKLVAQSGALYYLSNEFSFQVLDLLGPVPQAVANAAKRVFVLVAAVLFLGEAPSQRKVVGSAVALGGVLAYGLSRGAAPAKPKAA</sequence>
<evidence type="ECO:0000313" key="8">
    <source>
        <dbReference type="Proteomes" id="UP001363151"/>
    </source>
</evidence>